<dbReference type="STRING" id="59895.A0A124SGT5"/>
<sequence>MEKLRRVSWPRISENYVRRSDFTGRKYSKFCNADQLWSPEWNNGGNDLELAQDEASSDLSSTSVNIIVGSHVWVEDPDQAWIDGQVTKITGQEAEIETPNLKKVVAKLSKVYPKDMEAPAGGVDDMTKLSYLHEPGVLQNLRIRYELNEIYVSFLLMLKSKIVFVCFLMEIYCKVNPYLFQAMTDLHWKYSNRNQSIPKITSFV</sequence>
<dbReference type="InterPro" id="IPR036961">
    <property type="entry name" value="Kinesin_motor_dom_sf"/>
</dbReference>
<comment type="caution">
    <text evidence="5">The sequence shown here is derived from an EMBL/GenBank/DDBJ whole genome shotgun (WGS) entry which is preliminary data.</text>
</comment>
<keyword evidence="3" id="KW-0812">Transmembrane</keyword>
<name>A0A124SGT5_CYNCS</name>
<dbReference type="AlphaFoldDB" id="A0A124SGT5"/>
<proteinExistence type="predicted"/>
<dbReference type="Pfam" id="PF02736">
    <property type="entry name" value="Myosin_N"/>
    <property type="match status" value="1"/>
</dbReference>
<evidence type="ECO:0000313" key="5">
    <source>
        <dbReference type="EMBL" id="KVI07408.1"/>
    </source>
</evidence>
<dbReference type="SUPFAM" id="SSF52540">
    <property type="entry name" value="P-loop containing nucleoside triphosphate hydrolases"/>
    <property type="match status" value="1"/>
</dbReference>
<dbReference type="InterPro" id="IPR004009">
    <property type="entry name" value="SH3_Myosin"/>
</dbReference>
<evidence type="ECO:0000313" key="6">
    <source>
        <dbReference type="Proteomes" id="UP000243975"/>
    </source>
</evidence>
<dbReference type="GO" id="GO:0003774">
    <property type="term" value="F:cytoskeletal motor activity"/>
    <property type="evidence" value="ECO:0007669"/>
    <property type="project" value="InterPro"/>
</dbReference>
<feature type="domain" description="Myosin N-terminal SH3-like" evidence="4">
    <location>
        <begin position="67"/>
        <end position="116"/>
    </location>
</feature>
<dbReference type="EMBL" id="LEKV01001507">
    <property type="protein sequence ID" value="KVI07408.1"/>
    <property type="molecule type" value="Genomic_DNA"/>
</dbReference>
<reference evidence="5 6" key="1">
    <citation type="journal article" date="2016" name="Sci. Rep.">
        <title>The genome sequence of the outbreeding globe artichoke constructed de novo incorporating a phase-aware low-pass sequencing strategy of F1 progeny.</title>
        <authorList>
            <person name="Scaglione D."/>
            <person name="Reyes-Chin-Wo S."/>
            <person name="Acquadro A."/>
            <person name="Froenicke L."/>
            <person name="Portis E."/>
            <person name="Beitel C."/>
            <person name="Tirone M."/>
            <person name="Mauro R."/>
            <person name="Lo Monaco A."/>
            <person name="Mauromicale G."/>
            <person name="Faccioli P."/>
            <person name="Cattivelli L."/>
            <person name="Rieseberg L."/>
            <person name="Michelmore R."/>
            <person name="Lanteri S."/>
        </authorList>
    </citation>
    <scope>NUCLEOTIDE SEQUENCE [LARGE SCALE GENOMIC DNA]</scope>
    <source>
        <strain evidence="5">2C</strain>
    </source>
</reference>
<keyword evidence="6" id="KW-1185">Reference proteome</keyword>
<evidence type="ECO:0000256" key="1">
    <source>
        <dbReference type="ARBA" id="ARBA00022741"/>
    </source>
</evidence>
<evidence type="ECO:0000259" key="4">
    <source>
        <dbReference type="PROSITE" id="PS51844"/>
    </source>
</evidence>
<keyword evidence="1" id="KW-0547">Nucleotide-binding</keyword>
<evidence type="ECO:0000256" key="3">
    <source>
        <dbReference type="SAM" id="Phobius"/>
    </source>
</evidence>
<gene>
    <name evidence="5" type="ORF">Ccrd_014238</name>
</gene>
<keyword evidence="2" id="KW-0067">ATP-binding</keyword>
<dbReference type="Proteomes" id="UP000243975">
    <property type="component" value="Unassembled WGS sequence"/>
</dbReference>
<dbReference type="Gene3D" id="3.40.850.10">
    <property type="entry name" value="Kinesin motor domain"/>
    <property type="match status" value="1"/>
</dbReference>
<keyword evidence="3" id="KW-1133">Transmembrane helix</keyword>
<dbReference type="GO" id="GO:0005524">
    <property type="term" value="F:ATP binding"/>
    <property type="evidence" value="ECO:0007669"/>
    <property type="project" value="UniProtKB-KW"/>
</dbReference>
<feature type="transmembrane region" description="Helical" evidence="3">
    <location>
        <begin position="150"/>
        <end position="172"/>
    </location>
</feature>
<dbReference type="InterPro" id="IPR027417">
    <property type="entry name" value="P-loop_NTPase"/>
</dbReference>
<dbReference type="Gramene" id="KVI07408">
    <property type="protein sequence ID" value="KVI07408"/>
    <property type="gene ID" value="Ccrd_014238"/>
</dbReference>
<keyword evidence="3" id="KW-0472">Membrane</keyword>
<evidence type="ECO:0000256" key="2">
    <source>
        <dbReference type="ARBA" id="ARBA00022840"/>
    </source>
</evidence>
<accession>A0A124SGT5</accession>
<dbReference type="GO" id="GO:0016459">
    <property type="term" value="C:myosin complex"/>
    <property type="evidence" value="ECO:0007669"/>
    <property type="project" value="InterPro"/>
</dbReference>
<dbReference type="PROSITE" id="PS51844">
    <property type="entry name" value="SH3_LIKE"/>
    <property type="match status" value="1"/>
</dbReference>
<protein>
    <submittedName>
        <fullName evidence="5">Myosin, N-terminal, SH3-like protein</fullName>
    </submittedName>
</protein>
<organism evidence="5 6">
    <name type="scientific">Cynara cardunculus var. scolymus</name>
    <name type="common">Globe artichoke</name>
    <name type="synonym">Cynara scolymus</name>
    <dbReference type="NCBI Taxonomy" id="59895"/>
    <lineage>
        <taxon>Eukaryota</taxon>
        <taxon>Viridiplantae</taxon>
        <taxon>Streptophyta</taxon>
        <taxon>Embryophyta</taxon>
        <taxon>Tracheophyta</taxon>
        <taxon>Spermatophyta</taxon>
        <taxon>Magnoliopsida</taxon>
        <taxon>eudicotyledons</taxon>
        <taxon>Gunneridae</taxon>
        <taxon>Pentapetalae</taxon>
        <taxon>asterids</taxon>
        <taxon>campanulids</taxon>
        <taxon>Asterales</taxon>
        <taxon>Asteraceae</taxon>
        <taxon>Carduoideae</taxon>
        <taxon>Cardueae</taxon>
        <taxon>Carduinae</taxon>
        <taxon>Cynara</taxon>
    </lineage>
</organism>